<dbReference type="PANTHER" id="PTHR36153">
    <property type="entry name" value="INNER MEMBRANE PROTEIN-RELATED"/>
    <property type="match status" value="1"/>
</dbReference>
<comment type="caution">
    <text evidence="5">The sequence shown here is derived from an EMBL/GenBank/DDBJ whole genome shotgun (WGS) entry which is preliminary data.</text>
</comment>
<reference evidence="5 6" key="1">
    <citation type="submission" date="2023-10" db="EMBL/GenBank/DDBJ databases">
        <title>Characteristics and mechanism of a salt-tolerant marine origin heterotrophic nitrifying- aerobic denitrifying bacteria Marinobacter xestospongiae HN1.</title>
        <authorList>
            <person name="Qi R."/>
        </authorList>
    </citation>
    <scope>NUCLEOTIDE SEQUENCE [LARGE SCALE GENOMIC DNA]</scope>
    <source>
        <strain evidence="5 6">HN1</strain>
    </source>
</reference>
<keyword evidence="1" id="KW-1133">Transmembrane helix</keyword>
<feature type="transmembrane region" description="Helical" evidence="1">
    <location>
        <begin position="47"/>
        <end position="64"/>
    </location>
</feature>
<keyword evidence="1" id="KW-0812">Transmembrane</keyword>
<dbReference type="InterPro" id="IPR010623">
    <property type="entry name" value="IcmF_C"/>
</dbReference>
<sequence>MAWIRRMLSKITLRSLFILLGFVALVILVWFGGPLLAIADWKPFESVLARVTFLLLLVISYLAIQLWRTRRERKDNERVVSEMMASEEGDELLREELETQRNNLRKALALVRKWKPGRFRSVYELPWYMIVGAPGSGKSTALLNSGLEFPLKSEMGLDSVKGVGGTRYCDWWFTNRAVIIDTAGRYTTQESGDKRDAKGWNAFLGLLKKYRSRQPINGVIVAVSVADLLEQTPTEQALHARAIKQRVQELKNRLGVVFPVYVMLTKFDLLDGFVDTFGMLSEQEREDVLGLTFELDSVKDPERLPVVFDEEFNQLLGRLSHFLLHRLQQERAPDTRRRVYEFPKQVALLKAPLWNLLKDVFFPSAYEEVPLLRGVYMVSSEQGQPAFDKVSGLVDQQFKLQTPKEKRDLRGVPDDGFFQRKLFDQIIFSEHGLAVTDRSKAKQMTLTRRIAFAAMAVLTVGLATAWYLDYAKARDSIDQFAARTESLDQHLDKVPEEADWLVLEGLLDESAQLVGGEAETAMPGFSSLGYFQVQGLRQAAEGVHGRVMQYRLGGTLKRTLEEDVRLHLDNPEYLYEALKSYLMMGDRSRYNEQQVALWLEYLLSQQLPGEINRPQREALLAHLQDYLALEQPLRVSNSLVEQARNELTAVPLAERAYQRIKMDAQAAGLPEFRLPMVLGTVASEVFERRSGESLHEGIPALYTKSGYQGVFEPERDQIVSHLLEDSWVYGEDSKDYRNLDEARIKSLVEDQYFRDYIYTWESFLSDLKIRSFGSPEQGRYLTNLLSGPDAPLNRLVSAVKYNTQLSLDTGDNSAQMDAAKDQAMEEATRKSRAFDRLNRLMPLAGEEPQQTTLVDDAFKVMHNIKEETFQSLQDKTRIMSRYFAEQASGGNNFQTVSRADFNAAVTGFYATVSNTQSSHLESIVSGFARESRGLVRTSATQKINGLWRNEVYREYSSAIAGLYPVDPSASEEISLADFSQFFGYGGTVDNFFQQYVAEHVDTSRTPWKLSTDLNIRGSSLRFFQRASRIREAFFVEGTKTLRVPFSVQTVYLDNRVTQFSFEAGGNELNYRHGPARRHPFVWPGDTNGGVRVAVNPGSTSDAVVQRSFQGEWALFHMLDAYDGLSGEGRELTLEVMLSDYLARIKVEPSSVKHPFRSGLVQNFTLPSRL</sequence>
<gene>
    <name evidence="5" type="primary">tssM</name>
    <name evidence="5" type="ORF">RYS15_09545</name>
</gene>
<feature type="domain" description="Type VI secretion system component TssM1 N-terminal" evidence="4">
    <location>
        <begin position="194"/>
        <end position="454"/>
    </location>
</feature>
<evidence type="ECO:0000256" key="1">
    <source>
        <dbReference type="SAM" id="Phobius"/>
    </source>
</evidence>
<dbReference type="InterPro" id="IPR009612">
    <property type="entry name" value="IcmF-rel"/>
</dbReference>
<evidence type="ECO:0000259" key="4">
    <source>
        <dbReference type="Pfam" id="PF14331"/>
    </source>
</evidence>
<keyword evidence="6" id="KW-1185">Reference proteome</keyword>
<dbReference type="Proteomes" id="UP001269819">
    <property type="component" value="Unassembled WGS sequence"/>
</dbReference>
<keyword evidence="1" id="KW-0472">Membrane</keyword>
<dbReference type="InterPro" id="IPR027417">
    <property type="entry name" value="P-loop_NTPase"/>
</dbReference>
<dbReference type="Pfam" id="PF06744">
    <property type="entry name" value="IcmF_C"/>
    <property type="match status" value="1"/>
</dbReference>
<evidence type="ECO:0000313" key="5">
    <source>
        <dbReference type="EMBL" id="MDV2078931.1"/>
    </source>
</evidence>
<dbReference type="InterPro" id="IPR025743">
    <property type="entry name" value="TssM1_N"/>
</dbReference>
<proteinExistence type="predicted"/>
<dbReference type="NCBIfam" id="TIGR03348">
    <property type="entry name" value="VI_IcmF"/>
    <property type="match status" value="1"/>
</dbReference>
<dbReference type="RefSeq" id="WP_316973590.1">
    <property type="nucleotide sequence ID" value="NZ_JAWIIJ010000005.1"/>
</dbReference>
<dbReference type="InterPro" id="IPR017731">
    <property type="entry name" value="TssM1-like"/>
</dbReference>
<feature type="domain" description="IcmF-related" evidence="3">
    <location>
        <begin position="507"/>
        <end position="804"/>
    </location>
</feature>
<feature type="domain" description="Type VI secretion system IcmF C-terminal" evidence="2">
    <location>
        <begin position="1045"/>
        <end position="1143"/>
    </location>
</feature>
<feature type="transmembrane region" description="Helical" evidence="1">
    <location>
        <begin position="450"/>
        <end position="468"/>
    </location>
</feature>
<evidence type="ECO:0000259" key="3">
    <source>
        <dbReference type="Pfam" id="PF06761"/>
    </source>
</evidence>
<organism evidence="5 6">
    <name type="scientific">Marinobacter xestospongiae</name>
    <dbReference type="NCBI Taxonomy" id="994319"/>
    <lineage>
        <taxon>Bacteria</taxon>
        <taxon>Pseudomonadati</taxon>
        <taxon>Pseudomonadota</taxon>
        <taxon>Gammaproteobacteria</taxon>
        <taxon>Pseudomonadales</taxon>
        <taxon>Marinobacteraceae</taxon>
        <taxon>Marinobacter</taxon>
    </lineage>
</organism>
<dbReference type="InterPro" id="IPR053156">
    <property type="entry name" value="T6SS_TssM-like"/>
</dbReference>
<dbReference type="Pfam" id="PF14331">
    <property type="entry name" value="IcmF-related_N"/>
    <property type="match status" value="1"/>
</dbReference>
<accession>A0ABU3VXM0</accession>
<dbReference type="EMBL" id="JAWIIJ010000005">
    <property type="protein sequence ID" value="MDV2078931.1"/>
    <property type="molecule type" value="Genomic_DNA"/>
</dbReference>
<dbReference type="SUPFAM" id="SSF52540">
    <property type="entry name" value="P-loop containing nucleoside triphosphate hydrolases"/>
    <property type="match status" value="1"/>
</dbReference>
<name>A0ABU3VXM0_9GAMM</name>
<protein>
    <submittedName>
        <fullName evidence="5">Type VI secretion system membrane subunit TssM</fullName>
    </submittedName>
</protein>
<dbReference type="Pfam" id="PF06761">
    <property type="entry name" value="IcmF-related"/>
    <property type="match status" value="1"/>
</dbReference>
<dbReference type="PANTHER" id="PTHR36153:SF1">
    <property type="entry name" value="TYPE VI SECRETION SYSTEM COMPONENT TSSM1"/>
    <property type="match status" value="1"/>
</dbReference>
<evidence type="ECO:0000313" key="6">
    <source>
        <dbReference type="Proteomes" id="UP001269819"/>
    </source>
</evidence>
<evidence type="ECO:0000259" key="2">
    <source>
        <dbReference type="Pfam" id="PF06744"/>
    </source>
</evidence>